<feature type="compositionally biased region" description="Polar residues" evidence="1">
    <location>
        <begin position="23"/>
        <end position="58"/>
    </location>
</feature>
<accession>A0A699RT58</accession>
<feature type="non-terminal residue" evidence="2">
    <location>
        <position position="263"/>
    </location>
</feature>
<evidence type="ECO:0008006" key="3">
    <source>
        <dbReference type="Google" id="ProtNLM"/>
    </source>
</evidence>
<feature type="non-terminal residue" evidence="2">
    <location>
        <position position="1"/>
    </location>
</feature>
<evidence type="ECO:0000313" key="2">
    <source>
        <dbReference type="EMBL" id="GFC85981.1"/>
    </source>
</evidence>
<feature type="region of interest" description="Disordered" evidence="1">
    <location>
        <begin position="154"/>
        <end position="195"/>
    </location>
</feature>
<protein>
    <recommendedName>
        <fullName evidence="3">Ubiquitin hydrolase</fullName>
    </recommendedName>
</protein>
<organism evidence="2">
    <name type="scientific">Tanacetum cinerariifolium</name>
    <name type="common">Dalmatian daisy</name>
    <name type="synonym">Chrysanthemum cinerariifolium</name>
    <dbReference type="NCBI Taxonomy" id="118510"/>
    <lineage>
        <taxon>Eukaryota</taxon>
        <taxon>Viridiplantae</taxon>
        <taxon>Streptophyta</taxon>
        <taxon>Embryophyta</taxon>
        <taxon>Tracheophyta</taxon>
        <taxon>Spermatophyta</taxon>
        <taxon>Magnoliopsida</taxon>
        <taxon>eudicotyledons</taxon>
        <taxon>Gunneridae</taxon>
        <taxon>Pentapetalae</taxon>
        <taxon>asterids</taxon>
        <taxon>campanulids</taxon>
        <taxon>Asterales</taxon>
        <taxon>Asteraceae</taxon>
        <taxon>Asteroideae</taxon>
        <taxon>Anthemideae</taxon>
        <taxon>Anthemidinae</taxon>
        <taxon>Tanacetum</taxon>
    </lineage>
</organism>
<name>A0A699RT58_TANCI</name>
<dbReference type="EMBL" id="BKCJ011102808">
    <property type="protein sequence ID" value="GFC85981.1"/>
    <property type="molecule type" value="Genomic_DNA"/>
</dbReference>
<comment type="caution">
    <text evidence="2">The sequence shown here is derived from an EMBL/GenBank/DDBJ whole genome shotgun (WGS) entry which is preliminary data.</text>
</comment>
<feature type="compositionally biased region" description="Basic residues" evidence="1">
    <location>
        <begin position="164"/>
        <end position="187"/>
    </location>
</feature>
<gene>
    <name evidence="2" type="ORF">Tci_857951</name>
</gene>
<dbReference type="AlphaFoldDB" id="A0A699RT58"/>
<evidence type="ECO:0000256" key="1">
    <source>
        <dbReference type="SAM" id="MobiDB-lite"/>
    </source>
</evidence>
<feature type="region of interest" description="Disordered" evidence="1">
    <location>
        <begin position="22"/>
        <end position="58"/>
    </location>
</feature>
<sequence length="263" mass="30061">AADLYLSLKKDLSWTGLPEFVNDTVTDYSRPSPTIESTSEDGQNQNSSASKNGEPTDSILSKHAVKFVKAVDKQVERPTTNKAKTLKKPTVKYAEMYRRPSKKPTVRGNQQNWNNLKTQQLGPDFVLKKKACFNCDDFSHLAYDYRKRVKRGTTGSQNNAYMRPPHRPVSHRPHGAPMRPPHRRHGPLMKPMRPNMNGARPNRTTFNKQAHSYANRSFQRTSALRPQYRAPWVLSVNRNFPLLIENFPLVTQMFPLFVAAAQD</sequence>
<reference evidence="2" key="1">
    <citation type="journal article" date="2019" name="Sci. Rep.">
        <title>Draft genome of Tanacetum cinerariifolium, the natural source of mosquito coil.</title>
        <authorList>
            <person name="Yamashiro T."/>
            <person name="Shiraishi A."/>
            <person name="Satake H."/>
            <person name="Nakayama K."/>
        </authorList>
    </citation>
    <scope>NUCLEOTIDE SEQUENCE</scope>
</reference>
<proteinExistence type="predicted"/>